<dbReference type="SUPFAM" id="SSF53474">
    <property type="entry name" value="alpha/beta-Hydrolases"/>
    <property type="match status" value="1"/>
</dbReference>
<evidence type="ECO:0000313" key="3">
    <source>
        <dbReference type="Proteomes" id="UP001276150"/>
    </source>
</evidence>
<dbReference type="InterPro" id="IPR053145">
    <property type="entry name" value="AB_hydrolase_Est10"/>
</dbReference>
<dbReference type="PANTHER" id="PTHR43265">
    <property type="entry name" value="ESTERASE ESTD"/>
    <property type="match status" value="1"/>
</dbReference>
<dbReference type="GO" id="GO:0016787">
    <property type="term" value="F:hydrolase activity"/>
    <property type="evidence" value="ECO:0007669"/>
    <property type="project" value="UniProtKB-KW"/>
</dbReference>
<dbReference type="InterPro" id="IPR022742">
    <property type="entry name" value="Hydrolase_4"/>
</dbReference>
<dbReference type="Gene3D" id="3.40.50.1820">
    <property type="entry name" value="alpha/beta hydrolase"/>
    <property type="match status" value="1"/>
</dbReference>
<accession>A0ABU4DSM2</accession>
<dbReference type="Proteomes" id="UP001276150">
    <property type="component" value="Unassembled WGS sequence"/>
</dbReference>
<comment type="caution">
    <text evidence="2">The sequence shown here is derived from an EMBL/GenBank/DDBJ whole genome shotgun (WGS) entry which is preliminary data.</text>
</comment>
<dbReference type="EMBL" id="JAPMIV010000018">
    <property type="protein sequence ID" value="MDV6375089.1"/>
    <property type="molecule type" value="Genomic_DNA"/>
</dbReference>
<evidence type="ECO:0000313" key="2">
    <source>
        <dbReference type="EMBL" id="MDV6375089.1"/>
    </source>
</evidence>
<keyword evidence="3" id="KW-1185">Reference proteome</keyword>
<sequence length="96" mass="10190">MYAPATTLPTLGELAPDLKLPVLILQGKNDGNIDPAAAQRWNAALGTAGNTDHTLKLYAGLGHSLGPVKDITLDNFAPMARGPMNDMAAWLQAHMR</sequence>
<name>A0ABU4DSM2_9DEIO</name>
<dbReference type="InterPro" id="IPR029058">
    <property type="entry name" value="AB_hydrolase_fold"/>
</dbReference>
<feature type="domain" description="Serine aminopeptidase S33" evidence="1">
    <location>
        <begin position="10"/>
        <end position="65"/>
    </location>
</feature>
<dbReference type="PANTHER" id="PTHR43265:SF1">
    <property type="entry name" value="ESTERASE ESTD"/>
    <property type="match status" value="1"/>
</dbReference>
<organism evidence="2 3">
    <name type="scientific">Deinococcus arenicola</name>
    <dbReference type="NCBI Taxonomy" id="2994950"/>
    <lineage>
        <taxon>Bacteria</taxon>
        <taxon>Thermotogati</taxon>
        <taxon>Deinococcota</taxon>
        <taxon>Deinococci</taxon>
        <taxon>Deinococcales</taxon>
        <taxon>Deinococcaceae</taxon>
        <taxon>Deinococcus</taxon>
    </lineage>
</organism>
<evidence type="ECO:0000259" key="1">
    <source>
        <dbReference type="Pfam" id="PF12146"/>
    </source>
</evidence>
<keyword evidence="2" id="KW-0378">Hydrolase</keyword>
<dbReference type="RefSeq" id="WP_317640419.1">
    <property type="nucleotide sequence ID" value="NZ_JAPMIV010000018.1"/>
</dbReference>
<proteinExistence type="predicted"/>
<gene>
    <name evidence="2" type="ORF">ORD21_10870</name>
</gene>
<dbReference type="Pfam" id="PF12146">
    <property type="entry name" value="Hydrolase_4"/>
    <property type="match status" value="1"/>
</dbReference>
<protein>
    <submittedName>
        <fullName evidence="2">Alpha/beta hydrolase</fullName>
    </submittedName>
</protein>
<reference evidence="2 3" key="1">
    <citation type="submission" date="2022-11" db="EMBL/GenBank/DDBJ databases">
        <title>Deinococcus ZS9-10, Low Temperature and Draught-tolerating, UV-resistant Bacteria from Continental Antarctica.</title>
        <authorList>
            <person name="Cheng L."/>
        </authorList>
    </citation>
    <scope>NUCLEOTIDE SEQUENCE [LARGE SCALE GENOMIC DNA]</scope>
    <source>
        <strain evidence="2 3">ZS9-10</strain>
    </source>
</reference>